<comment type="caution">
    <text evidence="2">The sequence shown here is derived from an EMBL/GenBank/DDBJ whole genome shotgun (WGS) entry which is preliminary data.</text>
</comment>
<gene>
    <name evidence="2" type="ORF">G7B40_009875</name>
</gene>
<keyword evidence="3" id="KW-1185">Reference proteome</keyword>
<dbReference type="Proteomes" id="UP000667802">
    <property type="component" value="Unassembled WGS sequence"/>
</dbReference>
<protein>
    <submittedName>
        <fullName evidence="2">Uncharacterized protein</fullName>
    </submittedName>
</protein>
<feature type="region of interest" description="Disordered" evidence="1">
    <location>
        <begin position="54"/>
        <end position="80"/>
    </location>
</feature>
<evidence type="ECO:0000313" key="3">
    <source>
        <dbReference type="Proteomes" id="UP000667802"/>
    </source>
</evidence>
<organism evidence="2 3">
    <name type="scientific">Aetokthonos hydrillicola Thurmond2011</name>
    <dbReference type="NCBI Taxonomy" id="2712845"/>
    <lineage>
        <taxon>Bacteria</taxon>
        <taxon>Bacillati</taxon>
        <taxon>Cyanobacteriota</taxon>
        <taxon>Cyanophyceae</taxon>
        <taxon>Nostocales</taxon>
        <taxon>Hapalosiphonaceae</taxon>
        <taxon>Aetokthonos</taxon>
    </lineage>
</organism>
<evidence type="ECO:0000256" key="1">
    <source>
        <dbReference type="SAM" id="MobiDB-lite"/>
    </source>
</evidence>
<dbReference type="AlphaFoldDB" id="A0AAP5I508"/>
<sequence length="80" mass="9251">MPSKQVHVKEYTVRAHQRLIHTRTYKFICKQCNQATVRESYATLRPLYCESCRPSKTKPDAPKGKKKPRPVNYVSDDGKG</sequence>
<evidence type="ECO:0000313" key="2">
    <source>
        <dbReference type="EMBL" id="MDR9894871.1"/>
    </source>
</evidence>
<proteinExistence type="predicted"/>
<accession>A0AAP5I508</accession>
<dbReference type="EMBL" id="JAALHA020000003">
    <property type="protein sequence ID" value="MDR9894871.1"/>
    <property type="molecule type" value="Genomic_DNA"/>
</dbReference>
<reference evidence="3" key="1">
    <citation type="journal article" date="2021" name="Science">
        <title>Hunting the eagle killer: A cyanobacterial neurotoxin causes vacuolar myelinopathy.</title>
        <authorList>
            <person name="Breinlinger S."/>
            <person name="Phillips T.J."/>
            <person name="Haram B.N."/>
            <person name="Mares J."/>
            <person name="Martinez Yerena J.A."/>
            <person name="Hrouzek P."/>
            <person name="Sobotka R."/>
            <person name="Henderson W.M."/>
            <person name="Schmieder P."/>
            <person name="Williams S.M."/>
            <person name="Lauderdale J.D."/>
            <person name="Wilde H.D."/>
            <person name="Gerrin W."/>
            <person name="Kust A."/>
            <person name="Washington J.W."/>
            <person name="Wagner C."/>
            <person name="Geier B."/>
            <person name="Liebeke M."/>
            <person name="Enke H."/>
            <person name="Niedermeyer T.H.J."/>
            <person name="Wilde S.B."/>
        </authorList>
    </citation>
    <scope>NUCLEOTIDE SEQUENCE [LARGE SCALE GENOMIC DNA]</scope>
    <source>
        <strain evidence="3">Thurmond2011</strain>
    </source>
</reference>
<name>A0AAP5I508_9CYAN</name>